<dbReference type="Pfam" id="PF06073">
    <property type="entry name" value="DUF934"/>
    <property type="match status" value="1"/>
</dbReference>
<dbReference type="RefSeq" id="WP_184332058.1">
    <property type="nucleotide sequence ID" value="NZ_JACHHZ010000003.1"/>
</dbReference>
<dbReference type="EMBL" id="JACHHZ010000003">
    <property type="protein sequence ID" value="MBB6093543.1"/>
    <property type="molecule type" value="Genomic_DNA"/>
</dbReference>
<comment type="caution">
    <text evidence="1">The sequence shown here is derived from an EMBL/GenBank/DDBJ whole genome shotgun (WGS) entry which is preliminary data.</text>
</comment>
<dbReference type="AlphaFoldDB" id="A0A841HLC1"/>
<keyword evidence="2" id="KW-1185">Reference proteome</keyword>
<organism evidence="1 2">
    <name type="scientific">Povalibacter uvarum</name>
    <dbReference type="NCBI Taxonomy" id="732238"/>
    <lineage>
        <taxon>Bacteria</taxon>
        <taxon>Pseudomonadati</taxon>
        <taxon>Pseudomonadota</taxon>
        <taxon>Gammaproteobacteria</taxon>
        <taxon>Steroidobacterales</taxon>
        <taxon>Steroidobacteraceae</taxon>
        <taxon>Povalibacter</taxon>
    </lineage>
</organism>
<proteinExistence type="predicted"/>
<dbReference type="Proteomes" id="UP000588068">
    <property type="component" value="Unassembled WGS sequence"/>
</dbReference>
<reference evidence="1 2" key="1">
    <citation type="submission" date="2020-08" db="EMBL/GenBank/DDBJ databases">
        <title>Genomic Encyclopedia of Type Strains, Phase IV (KMG-IV): sequencing the most valuable type-strain genomes for metagenomic binning, comparative biology and taxonomic classification.</title>
        <authorList>
            <person name="Goeker M."/>
        </authorList>
    </citation>
    <scope>NUCLEOTIDE SEQUENCE [LARGE SCALE GENOMIC DNA]</scope>
    <source>
        <strain evidence="1 2">DSM 26723</strain>
    </source>
</reference>
<sequence>MRRLIKQREVIVDEWRYADEDPVGRQRALILPFARWKEERDRWWLWDGKLGVRLGPTDPVAALEHDFLRVSLVALEFGGLAEGRGYSQAQLLRKRYKFTGELRAVGKIQRDQFFYMARCGFDAFELPETANFEDAIKAFDDFSVAYQGAVDSGLSLARRAG</sequence>
<evidence type="ECO:0000313" key="1">
    <source>
        <dbReference type="EMBL" id="MBB6093543.1"/>
    </source>
</evidence>
<accession>A0A841HLC1</accession>
<protein>
    <submittedName>
        <fullName evidence="1">Uncharacterized protein (DUF934 family)</fullName>
    </submittedName>
</protein>
<dbReference type="InterPro" id="IPR008318">
    <property type="entry name" value="UCP030820"/>
</dbReference>
<gene>
    <name evidence="1" type="ORF">HNQ60_002424</name>
</gene>
<name>A0A841HLC1_9GAMM</name>
<dbReference type="PIRSF" id="PIRSF030820">
    <property type="entry name" value="UCP030820"/>
    <property type="match status" value="1"/>
</dbReference>
<evidence type="ECO:0000313" key="2">
    <source>
        <dbReference type="Proteomes" id="UP000588068"/>
    </source>
</evidence>